<reference evidence="1 2" key="1">
    <citation type="journal article" date="2015" name="Fungal Genet. Biol.">
        <title>Evolution of novel wood decay mechanisms in Agaricales revealed by the genome sequences of Fistulina hepatica and Cylindrobasidium torrendii.</title>
        <authorList>
            <person name="Floudas D."/>
            <person name="Held B.W."/>
            <person name="Riley R."/>
            <person name="Nagy L.G."/>
            <person name="Koehler G."/>
            <person name="Ransdell A.S."/>
            <person name="Younus H."/>
            <person name="Chow J."/>
            <person name="Chiniquy J."/>
            <person name="Lipzen A."/>
            <person name="Tritt A."/>
            <person name="Sun H."/>
            <person name="Haridas S."/>
            <person name="LaButti K."/>
            <person name="Ohm R.A."/>
            <person name="Kues U."/>
            <person name="Blanchette R.A."/>
            <person name="Grigoriev I.V."/>
            <person name="Minto R.E."/>
            <person name="Hibbett D.S."/>
        </authorList>
    </citation>
    <scope>NUCLEOTIDE SEQUENCE [LARGE SCALE GENOMIC DNA]</scope>
    <source>
        <strain evidence="1 2">ATCC 64428</strain>
    </source>
</reference>
<gene>
    <name evidence="1" type="ORF">FISHEDRAFT_55336</name>
</gene>
<dbReference type="EMBL" id="KN881627">
    <property type="protein sequence ID" value="KIY53259.1"/>
    <property type="molecule type" value="Genomic_DNA"/>
</dbReference>
<accession>A0A0D7ANE5</accession>
<sequence>MPNIRVFKVFGEMPMSFADSDVNDPPAVLRNLNEMYMSASPIEGVLSYTVSAPNLRSLSACIVLHEVEPDEEVLSLISFIKRSSCVLNKLTLAVSYRGNDDGVDPSANIVELLRQCSSVETLELKVKDYPSSLCGIIYALGRNDEFNGIILPKLRHFKFCRTVCPRAISEEAALNLAIMLHERQALSVAEKLPIIEVVDITMDIAPPAGTCADLWKDISDKRPSMVWKRFRWIDLRNRG</sequence>
<proteinExistence type="predicted"/>
<dbReference type="Proteomes" id="UP000054144">
    <property type="component" value="Unassembled WGS sequence"/>
</dbReference>
<evidence type="ECO:0008006" key="3">
    <source>
        <dbReference type="Google" id="ProtNLM"/>
    </source>
</evidence>
<dbReference type="AlphaFoldDB" id="A0A0D7ANE5"/>
<name>A0A0D7ANE5_9AGAR</name>
<protein>
    <recommendedName>
        <fullName evidence="3">FBD domain-containing protein</fullName>
    </recommendedName>
</protein>
<evidence type="ECO:0000313" key="1">
    <source>
        <dbReference type="EMBL" id="KIY53259.1"/>
    </source>
</evidence>
<keyword evidence="2" id="KW-1185">Reference proteome</keyword>
<organism evidence="1 2">
    <name type="scientific">Fistulina hepatica ATCC 64428</name>
    <dbReference type="NCBI Taxonomy" id="1128425"/>
    <lineage>
        <taxon>Eukaryota</taxon>
        <taxon>Fungi</taxon>
        <taxon>Dikarya</taxon>
        <taxon>Basidiomycota</taxon>
        <taxon>Agaricomycotina</taxon>
        <taxon>Agaricomycetes</taxon>
        <taxon>Agaricomycetidae</taxon>
        <taxon>Agaricales</taxon>
        <taxon>Fistulinaceae</taxon>
        <taxon>Fistulina</taxon>
    </lineage>
</organism>
<evidence type="ECO:0000313" key="2">
    <source>
        <dbReference type="Proteomes" id="UP000054144"/>
    </source>
</evidence>
<dbReference type="OrthoDB" id="2269034at2759"/>